<evidence type="ECO:0000313" key="1">
    <source>
        <dbReference type="EMBL" id="JAE26825.1"/>
    </source>
</evidence>
<dbReference type="EMBL" id="GBRH01171071">
    <property type="protein sequence ID" value="JAE26825.1"/>
    <property type="molecule type" value="Transcribed_RNA"/>
</dbReference>
<name>A0A0A9GNU7_ARUDO</name>
<reference evidence="1" key="2">
    <citation type="journal article" date="2015" name="Data Brief">
        <title>Shoot transcriptome of the giant reed, Arundo donax.</title>
        <authorList>
            <person name="Barrero R.A."/>
            <person name="Guerrero F.D."/>
            <person name="Moolhuijzen P."/>
            <person name="Goolsby J.A."/>
            <person name="Tidwell J."/>
            <person name="Bellgard S.E."/>
            <person name="Bellgard M.I."/>
        </authorList>
    </citation>
    <scope>NUCLEOTIDE SEQUENCE</scope>
    <source>
        <tissue evidence="1">Shoot tissue taken approximately 20 cm above the soil surface</tissue>
    </source>
</reference>
<protein>
    <submittedName>
        <fullName evidence="1">Uncharacterized protein</fullName>
    </submittedName>
</protein>
<sequence length="16" mass="1822">MTNLTNHKPKPTNLVN</sequence>
<dbReference type="AlphaFoldDB" id="A0A0A9GNU7"/>
<proteinExistence type="predicted"/>
<accession>A0A0A9GNU7</accession>
<reference evidence="1" key="1">
    <citation type="submission" date="2014-09" db="EMBL/GenBank/DDBJ databases">
        <authorList>
            <person name="Magalhaes I.L.F."/>
            <person name="Oliveira U."/>
            <person name="Santos F.R."/>
            <person name="Vidigal T.H.D.A."/>
            <person name="Brescovit A.D."/>
            <person name="Santos A.J."/>
        </authorList>
    </citation>
    <scope>NUCLEOTIDE SEQUENCE</scope>
    <source>
        <tissue evidence="1">Shoot tissue taken approximately 20 cm above the soil surface</tissue>
    </source>
</reference>
<organism evidence="1">
    <name type="scientific">Arundo donax</name>
    <name type="common">Giant reed</name>
    <name type="synonym">Donax arundinaceus</name>
    <dbReference type="NCBI Taxonomy" id="35708"/>
    <lineage>
        <taxon>Eukaryota</taxon>
        <taxon>Viridiplantae</taxon>
        <taxon>Streptophyta</taxon>
        <taxon>Embryophyta</taxon>
        <taxon>Tracheophyta</taxon>
        <taxon>Spermatophyta</taxon>
        <taxon>Magnoliopsida</taxon>
        <taxon>Liliopsida</taxon>
        <taxon>Poales</taxon>
        <taxon>Poaceae</taxon>
        <taxon>PACMAD clade</taxon>
        <taxon>Arundinoideae</taxon>
        <taxon>Arundineae</taxon>
        <taxon>Arundo</taxon>
    </lineage>
</organism>